<dbReference type="InterPro" id="IPR004095">
    <property type="entry name" value="TGS"/>
</dbReference>
<dbReference type="OrthoDB" id="9810373at2"/>
<proteinExistence type="predicted"/>
<keyword evidence="1" id="KW-0547">Nucleotide-binding</keyword>
<dbReference type="InterPro" id="IPR012676">
    <property type="entry name" value="TGS-like"/>
</dbReference>
<accession>A0A7M2YXF1</accession>
<reference evidence="4 5" key="1">
    <citation type="submission" date="2018-07" db="EMBL/GenBank/DDBJ databases">
        <title>High-quality-draft genome sequence of Gaiella occulta.</title>
        <authorList>
            <person name="Severino R."/>
            <person name="Froufe H.J.C."/>
            <person name="Rainey F.A."/>
            <person name="Barroso C."/>
            <person name="Albuquerque L."/>
            <person name="Lobo-Da-Cunha A."/>
            <person name="Da Costa M.S."/>
            <person name="Egas C."/>
        </authorList>
    </citation>
    <scope>NUCLEOTIDE SEQUENCE [LARGE SCALE GENOMIC DNA]</scope>
    <source>
        <strain evidence="4 5">F2-233</strain>
    </source>
</reference>
<dbReference type="Gene3D" id="3.40.50.300">
    <property type="entry name" value="P-loop containing nucleotide triphosphate hydrolases"/>
    <property type="match status" value="1"/>
</dbReference>
<dbReference type="FunFam" id="3.10.20.30:FF:000001">
    <property type="entry name" value="Ribosome-binding ATPase YchF"/>
    <property type="match status" value="1"/>
</dbReference>
<dbReference type="SUPFAM" id="SSF52540">
    <property type="entry name" value="P-loop containing nucleoside triphosphate hydrolases"/>
    <property type="match status" value="1"/>
</dbReference>
<feature type="domain" description="TGS" evidence="3">
    <location>
        <begin position="227"/>
        <end position="310"/>
    </location>
</feature>
<dbReference type="SUPFAM" id="SSF81271">
    <property type="entry name" value="TGS-like"/>
    <property type="match status" value="1"/>
</dbReference>
<dbReference type="InterPro" id="IPR012675">
    <property type="entry name" value="Beta-grasp_dom_sf"/>
</dbReference>
<protein>
    <submittedName>
        <fullName evidence="4">Putative GTPase putative translation factor</fullName>
    </submittedName>
</protein>
<keyword evidence="5" id="KW-1185">Reference proteome</keyword>
<evidence type="ECO:0000256" key="1">
    <source>
        <dbReference type="ARBA" id="ARBA00022741"/>
    </source>
</evidence>
<dbReference type="AlphaFoldDB" id="A0A7M2YXF1"/>
<dbReference type="PANTHER" id="PTHR23305">
    <property type="entry name" value="OBG GTPASE FAMILY"/>
    <property type="match status" value="1"/>
</dbReference>
<dbReference type="InterPro" id="IPR027417">
    <property type="entry name" value="P-loop_NTPase"/>
</dbReference>
<dbReference type="InterPro" id="IPR013029">
    <property type="entry name" value="YchF_C"/>
</dbReference>
<evidence type="ECO:0000313" key="5">
    <source>
        <dbReference type="Proteomes" id="UP000254134"/>
    </source>
</evidence>
<dbReference type="EMBL" id="QQZY01000005">
    <property type="protein sequence ID" value="RDI74157.1"/>
    <property type="molecule type" value="Genomic_DNA"/>
</dbReference>
<dbReference type="Pfam" id="PF01926">
    <property type="entry name" value="MMR_HSR1"/>
    <property type="match status" value="1"/>
</dbReference>
<dbReference type="GO" id="GO:0005524">
    <property type="term" value="F:ATP binding"/>
    <property type="evidence" value="ECO:0007669"/>
    <property type="project" value="UniProtKB-KW"/>
</dbReference>
<dbReference type="GO" id="GO:0005737">
    <property type="term" value="C:cytoplasm"/>
    <property type="evidence" value="ECO:0007669"/>
    <property type="project" value="TreeGrafter"/>
</dbReference>
<evidence type="ECO:0000256" key="2">
    <source>
        <dbReference type="ARBA" id="ARBA00022840"/>
    </source>
</evidence>
<dbReference type="RefSeq" id="WP_114796664.1">
    <property type="nucleotide sequence ID" value="NZ_QQZY01000005.1"/>
</dbReference>
<dbReference type="InterPro" id="IPR006073">
    <property type="entry name" value="GTP-bd"/>
</dbReference>
<dbReference type="PANTHER" id="PTHR23305:SF18">
    <property type="entry name" value="OBG-TYPE G DOMAIN-CONTAINING PROTEIN"/>
    <property type="match status" value="1"/>
</dbReference>
<dbReference type="GO" id="GO:0005525">
    <property type="term" value="F:GTP binding"/>
    <property type="evidence" value="ECO:0007669"/>
    <property type="project" value="InterPro"/>
</dbReference>
<dbReference type="Pfam" id="PF06071">
    <property type="entry name" value="YchF-GTPase_C"/>
    <property type="match status" value="1"/>
</dbReference>
<name>A0A7M2YXF1_9ACTN</name>
<dbReference type="PROSITE" id="PS51880">
    <property type="entry name" value="TGS"/>
    <property type="match status" value="1"/>
</dbReference>
<gene>
    <name evidence="4" type="ORF">Gocc_2254</name>
</gene>
<organism evidence="4 5">
    <name type="scientific">Gaiella occulta</name>
    <dbReference type="NCBI Taxonomy" id="1002870"/>
    <lineage>
        <taxon>Bacteria</taxon>
        <taxon>Bacillati</taxon>
        <taxon>Actinomycetota</taxon>
        <taxon>Thermoleophilia</taxon>
        <taxon>Gaiellales</taxon>
        <taxon>Gaiellaceae</taxon>
        <taxon>Gaiella</taxon>
    </lineage>
</organism>
<reference evidence="5" key="2">
    <citation type="journal article" date="2019" name="MicrobiologyOpen">
        <title>High-quality draft genome sequence of Gaiella occulta isolated from a 150 meter deep mineral water borehole and comparison with the genome sequences of other deep-branching lineages of the phylum Actinobacteria.</title>
        <authorList>
            <person name="Severino R."/>
            <person name="Froufe H.J.C."/>
            <person name="Barroso C."/>
            <person name="Albuquerque L."/>
            <person name="Lobo-da-Cunha A."/>
            <person name="da Costa M.S."/>
            <person name="Egas C."/>
        </authorList>
    </citation>
    <scope>NUCLEOTIDE SEQUENCE [LARGE SCALE GENOMIC DNA]</scope>
    <source>
        <strain evidence="5">F2-233</strain>
    </source>
</reference>
<evidence type="ECO:0000313" key="4">
    <source>
        <dbReference type="EMBL" id="RDI74157.1"/>
    </source>
</evidence>
<evidence type="ECO:0000259" key="3">
    <source>
        <dbReference type="PROSITE" id="PS51880"/>
    </source>
</evidence>
<dbReference type="GO" id="GO:0016887">
    <property type="term" value="F:ATP hydrolysis activity"/>
    <property type="evidence" value="ECO:0007669"/>
    <property type="project" value="TreeGrafter"/>
</dbReference>
<dbReference type="PRINTS" id="PR00326">
    <property type="entry name" value="GTP1OBG"/>
</dbReference>
<keyword evidence="2" id="KW-0067">ATP-binding</keyword>
<comment type="caution">
    <text evidence="4">The sequence shown here is derived from an EMBL/GenBank/DDBJ whole genome shotgun (WGS) entry which is preliminary data.</text>
</comment>
<dbReference type="Gene3D" id="3.10.20.30">
    <property type="match status" value="1"/>
</dbReference>
<dbReference type="Proteomes" id="UP000254134">
    <property type="component" value="Unassembled WGS sequence"/>
</dbReference>
<sequence>MALEVGIVGLPNAGKTTLFNALTKAGAEITAYASVTDKSNVGMATIADDRLERLAALVRARKVTPAAVRVQDVPGTGPALLGGLRQVDALLAVADGFSEGADPAGDLETLKLELLVADADHVARRLERVEKQAKSGDAAVRKEAEALGAVLAHLESGRPLSEWTGELPGELDPLTTKPLIAIENGPHGIDCKLEAELAELPDEEAAAFREGPSALDEVVRRLKDALGLITFFTAGEKETRAWTLRDGQTAVEAAATIHSDIARGFIRCEVIRWDDLLEAGSHAEAAKRALQRLEGKTYVVQDGDVLNIRFNV</sequence>